<keyword evidence="2" id="KW-1185">Reference proteome</keyword>
<protein>
    <submittedName>
        <fullName evidence="1">Uncharacterized protein</fullName>
    </submittedName>
</protein>
<dbReference type="Proteomes" id="UP001251528">
    <property type="component" value="Unassembled WGS sequence"/>
</dbReference>
<comment type="caution">
    <text evidence="1">The sequence shown here is derived from an EMBL/GenBank/DDBJ whole genome shotgun (WGS) entry which is preliminary data.</text>
</comment>
<evidence type="ECO:0000313" key="2">
    <source>
        <dbReference type="Proteomes" id="UP001251528"/>
    </source>
</evidence>
<gene>
    <name evidence="1" type="ORF">QQS21_004790</name>
</gene>
<proteinExistence type="predicted"/>
<dbReference type="EMBL" id="JASWJB010000073">
    <property type="protein sequence ID" value="KAK2601640.1"/>
    <property type="molecule type" value="Genomic_DNA"/>
</dbReference>
<reference evidence="1" key="1">
    <citation type="submission" date="2023-06" db="EMBL/GenBank/DDBJ databases">
        <title>Conoideocrella luteorostrata (Hypocreales: Clavicipitaceae), a potential biocontrol fungus for elongate hemlock scale in United States Christmas tree production areas.</title>
        <authorList>
            <person name="Barrett H."/>
            <person name="Lovett B."/>
            <person name="Macias A.M."/>
            <person name="Stajich J.E."/>
            <person name="Kasson M.T."/>
        </authorList>
    </citation>
    <scope>NUCLEOTIDE SEQUENCE</scope>
    <source>
        <strain evidence="1">ARSEF 14590</strain>
    </source>
</reference>
<sequence>MVVSPCTRKTSKVCDPTKVVLQPPSATTWPTIAISPAALRALVRRPLKRPPSLQRARDLQRLVTVLHSLTIQNFDRPFDKKWSGDQSKILATLTAGKLIIHTFRGTAMLSTPAQR</sequence>
<dbReference type="AlphaFoldDB" id="A0AAJ0CT45"/>
<evidence type="ECO:0000313" key="1">
    <source>
        <dbReference type="EMBL" id="KAK2601640.1"/>
    </source>
</evidence>
<organism evidence="1 2">
    <name type="scientific">Conoideocrella luteorostrata</name>
    <dbReference type="NCBI Taxonomy" id="1105319"/>
    <lineage>
        <taxon>Eukaryota</taxon>
        <taxon>Fungi</taxon>
        <taxon>Dikarya</taxon>
        <taxon>Ascomycota</taxon>
        <taxon>Pezizomycotina</taxon>
        <taxon>Sordariomycetes</taxon>
        <taxon>Hypocreomycetidae</taxon>
        <taxon>Hypocreales</taxon>
        <taxon>Clavicipitaceae</taxon>
        <taxon>Conoideocrella</taxon>
    </lineage>
</organism>
<accession>A0AAJ0CT45</accession>
<name>A0AAJ0CT45_9HYPO</name>